<protein>
    <submittedName>
        <fullName evidence="2">Uncharacterized protein</fullName>
    </submittedName>
</protein>
<dbReference type="Gene3D" id="2.60.40.10">
    <property type="entry name" value="Immunoglobulins"/>
    <property type="match status" value="2"/>
</dbReference>
<sequence length="306" mass="34002">MKKQKIIVGVLASVMAASSLCSMGAVNVNASTFGTSNKAASSWGSWGSGSSWGSWGSGSFWGGNTDWSKWKDEFDKWNNSTVKQSVEAKISSYRVGTGSRSLDITWKKVENATGYKIQVSSDMLFKNIVEEKNVEGYVSGYSPIYYAEGTDSASNKKTYDKAIITGDMYVRVKPVFDGKEGTWCSTIYTKGYEDTTSPFGTKKHDPLKLKIDNYASKTKHSMKLSWDRVEGATGYRIEYNGSGDFTKNRVVYYTTNNYYNYTVGGNGMLCIEAKNDEYYRVQPVFGNQDGSWSNTVLAEGYKGSFY</sequence>
<evidence type="ECO:0000256" key="1">
    <source>
        <dbReference type="SAM" id="SignalP"/>
    </source>
</evidence>
<gene>
    <name evidence="2" type="ORF">ERS852450_02395</name>
</gene>
<dbReference type="RefSeq" id="WP_055299293.1">
    <property type="nucleotide sequence ID" value="NZ_BLYK01000035.1"/>
</dbReference>
<name>A0A174HQX6_9FIRM</name>
<evidence type="ECO:0000313" key="3">
    <source>
        <dbReference type="Proteomes" id="UP000095679"/>
    </source>
</evidence>
<dbReference type="AlphaFoldDB" id="A0A174HQX6"/>
<accession>A0A174HQX6</accession>
<feature type="chain" id="PRO_5039234892" evidence="1">
    <location>
        <begin position="25"/>
        <end position="306"/>
    </location>
</feature>
<evidence type="ECO:0000313" key="2">
    <source>
        <dbReference type="EMBL" id="CUO77382.1"/>
    </source>
</evidence>
<proteinExistence type="predicted"/>
<dbReference type="InterPro" id="IPR013783">
    <property type="entry name" value="Ig-like_fold"/>
</dbReference>
<keyword evidence="1" id="KW-0732">Signal</keyword>
<feature type="signal peptide" evidence="1">
    <location>
        <begin position="1"/>
        <end position="24"/>
    </location>
</feature>
<dbReference type="EMBL" id="CYZL01000024">
    <property type="protein sequence ID" value="CUO77382.1"/>
    <property type="molecule type" value="Genomic_DNA"/>
</dbReference>
<organism evidence="2 3">
    <name type="scientific">Anaerobutyricum hallii</name>
    <dbReference type="NCBI Taxonomy" id="39488"/>
    <lineage>
        <taxon>Bacteria</taxon>
        <taxon>Bacillati</taxon>
        <taxon>Bacillota</taxon>
        <taxon>Clostridia</taxon>
        <taxon>Lachnospirales</taxon>
        <taxon>Lachnospiraceae</taxon>
        <taxon>Anaerobutyricum</taxon>
    </lineage>
</organism>
<reference evidence="2 3" key="1">
    <citation type="submission" date="2015-09" db="EMBL/GenBank/DDBJ databases">
        <authorList>
            <consortium name="Pathogen Informatics"/>
        </authorList>
    </citation>
    <scope>NUCLEOTIDE SEQUENCE [LARGE SCALE GENOMIC DNA]</scope>
    <source>
        <strain evidence="2 3">2789STDY5834835</strain>
    </source>
</reference>
<dbReference type="Proteomes" id="UP000095679">
    <property type="component" value="Unassembled WGS sequence"/>
</dbReference>